<protein>
    <submittedName>
        <fullName evidence="2">Helix-turn-helix transcriptional regulator</fullName>
    </submittedName>
</protein>
<evidence type="ECO:0000313" key="3">
    <source>
        <dbReference type="Proteomes" id="UP001629156"/>
    </source>
</evidence>
<reference evidence="2 3" key="1">
    <citation type="submission" date="2024-06" db="EMBL/GenBank/DDBJ databases">
        <authorList>
            <person name="Kaempfer P."/>
            <person name="Viver T."/>
        </authorList>
    </citation>
    <scope>NUCLEOTIDE SEQUENCE [LARGE SCALE GENOMIC DNA]</scope>
    <source>
        <strain evidence="2 3">ST-119</strain>
    </source>
</reference>
<sequence>MKNSQLYKGSLTTIIMKLLEENGRMYGYEITQKVKLITKGELNITEGALYPALHKLEGEGLLDVEVERVDNRLRKYYKLTESGQKETVNRLTELEEFIRNMQSLVNQKPNPDLQF</sequence>
<keyword evidence="3" id="KW-1185">Reference proteome</keyword>
<dbReference type="Gene3D" id="1.10.10.10">
    <property type="entry name" value="Winged helix-like DNA-binding domain superfamily/Winged helix DNA-binding domain"/>
    <property type="match status" value="1"/>
</dbReference>
<organism evidence="2 3">
    <name type="scientific">Flavobacterium rhizosphaerae</name>
    <dbReference type="NCBI Taxonomy" id="3163298"/>
    <lineage>
        <taxon>Bacteria</taxon>
        <taxon>Pseudomonadati</taxon>
        <taxon>Bacteroidota</taxon>
        <taxon>Flavobacteriia</taxon>
        <taxon>Flavobacteriales</taxon>
        <taxon>Flavobacteriaceae</taxon>
        <taxon>Flavobacterium</taxon>
    </lineage>
</organism>
<evidence type="ECO:0000259" key="1">
    <source>
        <dbReference type="Pfam" id="PF03551"/>
    </source>
</evidence>
<name>A0ABW8YYN8_9FLAO</name>
<dbReference type="PANTHER" id="PTHR33169:SF14">
    <property type="entry name" value="TRANSCRIPTIONAL REGULATOR RV3488"/>
    <property type="match status" value="1"/>
</dbReference>
<dbReference type="InterPro" id="IPR036390">
    <property type="entry name" value="WH_DNA-bd_sf"/>
</dbReference>
<dbReference type="RefSeq" id="WP_408085481.1">
    <property type="nucleotide sequence ID" value="NZ_JBELPZ010000013.1"/>
</dbReference>
<dbReference type="Proteomes" id="UP001629156">
    <property type="component" value="Unassembled WGS sequence"/>
</dbReference>
<dbReference type="InterPro" id="IPR052509">
    <property type="entry name" value="Metal_resp_DNA-bind_regulator"/>
</dbReference>
<dbReference type="PANTHER" id="PTHR33169">
    <property type="entry name" value="PADR-FAMILY TRANSCRIPTIONAL REGULATOR"/>
    <property type="match status" value="1"/>
</dbReference>
<dbReference type="EMBL" id="JBELPZ010000013">
    <property type="protein sequence ID" value="MFL9845209.1"/>
    <property type="molecule type" value="Genomic_DNA"/>
</dbReference>
<feature type="domain" description="Transcription regulator PadR N-terminal" evidence="1">
    <location>
        <begin position="15"/>
        <end position="86"/>
    </location>
</feature>
<gene>
    <name evidence="2" type="ORF">ABS766_12340</name>
</gene>
<dbReference type="SUPFAM" id="SSF46785">
    <property type="entry name" value="Winged helix' DNA-binding domain"/>
    <property type="match status" value="1"/>
</dbReference>
<dbReference type="Pfam" id="PF03551">
    <property type="entry name" value="PadR"/>
    <property type="match status" value="1"/>
</dbReference>
<proteinExistence type="predicted"/>
<evidence type="ECO:0000313" key="2">
    <source>
        <dbReference type="EMBL" id="MFL9845209.1"/>
    </source>
</evidence>
<dbReference type="InterPro" id="IPR005149">
    <property type="entry name" value="Tscrpt_reg_PadR_N"/>
</dbReference>
<accession>A0ABW8YYN8</accession>
<comment type="caution">
    <text evidence="2">The sequence shown here is derived from an EMBL/GenBank/DDBJ whole genome shotgun (WGS) entry which is preliminary data.</text>
</comment>
<dbReference type="InterPro" id="IPR036388">
    <property type="entry name" value="WH-like_DNA-bd_sf"/>
</dbReference>